<accession>A0A381W5C9</accession>
<dbReference type="EMBL" id="UINC01010616">
    <property type="protein sequence ID" value="SVA47158.1"/>
    <property type="molecule type" value="Genomic_DNA"/>
</dbReference>
<sequence length="245" mass="29046">MPSFNFKSLFKISSQFQAKSSKKKVEFIENFSLAEYGSALDMLIAAELTESKKLKKGYLDHALDEFRHADLFEKHSRQIANKIYFQYDRSSAVLELGEKIRYLNFIGEKPIYSELTELEFINFVMISEQEAEKYFTSLSELNDFDNETRKLFKKIALEEAEHVQYAKKELETRKKNGIKGLNKSYFYIKWFRFKTDLLSNTRKFWIFLGNQLLNIIYLCIIPFAKFFSQFENISEKTEIDPYSMV</sequence>
<evidence type="ECO:0008006" key="2">
    <source>
        <dbReference type="Google" id="ProtNLM"/>
    </source>
</evidence>
<dbReference type="InterPro" id="IPR009078">
    <property type="entry name" value="Ferritin-like_SF"/>
</dbReference>
<organism evidence="1">
    <name type="scientific">marine metagenome</name>
    <dbReference type="NCBI Taxonomy" id="408172"/>
    <lineage>
        <taxon>unclassified sequences</taxon>
        <taxon>metagenomes</taxon>
        <taxon>ecological metagenomes</taxon>
    </lineage>
</organism>
<dbReference type="AlphaFoldDB" id="A0A381W5C9"/>
<reference evidence="1" key="1">
    <citation type="submission" date="2018-05" db="EMBL/GenBank/DDBJ databases">
        <authorList>
            <person name="Lanie J.A."/>
            <person name="Ng W.-L."/>
            <person name="Kazmierczak K.M."/>
            <person name="Andrzejewski T.M."/>
            <person name="Davidsen T.M."/>
            <person name="Wayne K.J."/>
            <person name="Tettelin H."/>
            <person name="Glass J.I."/>
            <person name="Rusch D."/>
            <person name="Podicherti R."/>
            <person name="Tsui H.-C.T."/>
            <person name="Winkler M.E."/>
        </authorList>
    </citation>
    <scope>NUCLEOTIDE SEQUENCE</scope>
</reference>
<dbReference type="Gene3D" id="1.20.1260.10">
    <property type="match status" value="1"/>
</dbReference>
<dbReference type="SUPFAM" id="SSF47240">
    <property type="entry name" value="Ferritin-like"/>
    <property type="match status" value="1"/>
</dbReference>
<gene>
    <name evidence="1" type="ORF">METZ01_LOCUS100012</name>
</gene>
<protein>
    <recommendedName>
        <fullName evidence="2">Rubrerythrin diiron-binding domain-containing protein</fullName>
    </recommendedName>
</protein>
<name>A0A381W5C9_9ZZZZ</name>
<dbReference type="InterPro" id="IPR012347">
    <property type="entry name" value="Ferritin-like"/>
</dbReference>
<proteinExistence type="predicted"/>
<evidence type="ECO:0000313" key="1">
    <source>
        <dbReference type="EMBL" id="SVA47158.1"/>
    </source>
</evidence>